<dbReference type="GO" id="GO:0043565">
    <property type="term" value="F:sequence-specific DNA binding"/>
    <property type="evidence" value="ECO:0007669"/>
    <property type="project" value="TreeGrafter"/>
</dbReference>
<dbReference type="AlphaFoldDB" id="A0A0K8QM49"/>
<evidence type="ECO:0000256" key="4">
    <source>
        <dbReference type="ARBA" id="ARBA00023163"/>
    </source>
</evidence>
<dbReference type="SUPFAM" id="SSF46785">
    <property type="entry name" value="Winged helix' DNA-binding domain"/>
    <property type="match status" value="1"/>
</dbReference>
<dbReference type="STRING" id="1475481.GCA_000953855_01268"/>
<evidence type="ECO:0000259" key="5">
    <source>
        <dbReference type="PROSITE" id="PS50931"/>
    </source>
</evidence>
<evidence type="ECO:0000256" key="2">
    <source>
        <dbReference type="ARBA" id="ARBA00023015"/>
    </source>
</evidence>
<dbReference type="InterPro" id="IPR000847">
    <property type="entry name" value="LysR_HTH_N"/>
</dbReference>
<dbReference type="InterPro" id="IPR036390">
    <property type="entry name" value="WH_DNA-bd_sf"/>
</dbReference>
<name>A0A0K8QM49_9GAMM</name>
<dbReference type="PANTHER" id="PTHR30537">
    <property type="entry name" value="HTH-TYPE TRANSCRIPTIONAL REGULATOR"/>
    <property type="match status" value="1"/>
</dbReference>
<keyword evidence="2" id="KW-0805">Transcription regulation</keyword>
<keyword evidence="3" id="KW-0238">DNA-binding</keyword>
<dbReference type="InterPro" id="IPR058163">
    <property type="entry name" value="LysR-type_TF_proteobact-type"/>
</dbReference>
<reference evidence="7" key="2">
    <citation type="submission" date="2015-08" db="EMBL/GenBank/DDBJ databases">
        <title>Complete DNA Sequence of Pseudomonas syringae pv. actinidiae, the Causal Agent of Kiwifruit Canker Disease.</title>
        <authorList>
            <person name="Rikkerink E.H.A."/>
            <person name="Fineran P.C."/>
        </authorList>
    </citation>
    <scope>NUCLEOTIDE SEQUENCE</scope>
    <source>
        <strain evidence="7">SkMP5</strain>
    </source>
</reference>
<dbReference type="CDD" id="cd08474">
    <property type="entry name" value="PBP2_CrgA_like_5"/>
    <property type="match status" value="1"/>
</dbReference>
<dbReference type="EMBL" id="DF952378">
    <property type="protein sequence ID" value="GAN44540.1"/>
    <property type="molecule type" value="Genomic_DNA"/>
</dbReference>
<evidence type="ECO:0000313" key="6">
    <source>
        <dbReference type="EMBL" id="GAN44540.1"/>
    </source>
</evidence>
<dbReference type="SUPFAM" id="SSF53850">
    <property type="entry name" value="Periplasmic binding protein-like II"/>
    <property type="match status" value="1"/>
</dbReference>
<comment type="similarity">
    <text evidence="1">Belongs to the LysR transcriptional regulatory family.</text>
</comment>
<sequence length="328" mass="36431">MRDDHAGLLRAFHTIVRHGSFTRAAAELEVTASALSQTMRQLEQRVGVRLLQRTTRRVGLTEAGQLFLARTAPALAAIDDAVEALRQFGDRPTGTLRITVPLVAVASMLEPMLADFLRAYPQIRLDVRVDSALNDLVAEGLDAGIRLGEKVQRDMVAVPLGGPQRSVLVGSPDYFARHGRPQHPRELQAHNCLRFRFSRTGAIYRWEFAHPDGPNRGRWFEIDVDGNLVTNEIALASRAALDGLGLLHTMEVYAREHIAAGRLQTVLDDWLPPYDGFYLYYPSRFQVPPKLRVFIAFLRARLEAQAAAARAQAPAGAQAARRRSTASR</sequence>
<gene>
    <name evidence="6" type="ORF">MBSD_1075</name>
    <name evidence="7" type="ORF">MBSD_n1251</name>
</gene>
<dbReference type="HOGENOM" id="CLU_039613_16_1_6"/>
<evidence type="ECO:0000313" key="7">
    <source>
        <dbReference type="EMBL" id="GAP65949.1"/>
    </source>
</evidence>
<dbReference type="Pfam" id="PF03466">
    <property type="entry name" value="LysR_substrate"/>
    <property type="match status" value="1"/>
</dbReference>
<dbReference type="Pfam" id="PF00126">
    <property type="entry name" value="HTH_1"/>
    <property type="match status" value="1"/>
</dbReference>
<protein>
    <submittedName>
        <fullName evidence="7">LysR family transcriptional regulator</fullName>
    </submittedName>
</protein>
<keyword evidence="4" id="KW-0804">Transcription</keyword>
<dbReference type="PANTHER" id="PTHR30537:SF1">
    <property type="entry name" value="HTH-TYPE TRANSCRIPTIONAL REGULATOR PGRR"/>
    <property type="match status" value="1"/>
</dbReference>
<keyword evidence="8" id="KW-1185">Reference proteome</keyword>
<dbReference type="PRINTS" id="PR00039">
    <property type="entry name" value="HTHLYSR"/>
</dbReference>
<evidence type="ECO:0000256" key="1">
    <source>
        <dbReference type="ARBA" id="ARBA00009437"/>
    </source>
</evidence>
<feature type="domain" description="HTH lysR-type" evidence="5">
    <location>
        <begin position="8"/>
        <end position="61"/>
    </location>
</feature>
<dbReference type="Gene3D" id="3.40.190.290">
    <property type="match status" value="1"/>
</dbReference>
<dbReference type="OrthoDB" id="9810065at2"/>
<proteinExistence type="inferred from homology"/>
<evidence type="ECO:0000313" key="8">
    <source>
        <dbReference type="Proteomes" id="UP000253740"/>
    </source>
</evidence>
<dbReference type="FunFam" id="1.10.10.10:FF:000001">
    <property type="entry name" value="LysR family transcriptional regulator"/>
    <property type="match status" value="1"/>
</dbReference>
<dbReference type="PROSITE" id="PS50931">
    <property type="entry name" value="HTH_LYSR"/>
    <property type="match status" value="1"/>
</dbReference>
<organism evidence="7">
    <name type="scientific">Mizugakiibacter sediminis</name>
    <dbReference type="NCBI Taxonomy" id="1475481"/>
    <lineage>
        <taxon>Bacteria</taxon>
        <taxon>Pseudomonadati</taxon>
        <taxon>Pseudomonadota</taxon>
        <taxon>Gammaproteobacteria</taxon>
        <taxon>Lysobacterales</taxon>
        <taxon>Rhodanobacteraceae</taxon>
        <taxon>Mizugakiibacter</taxon>
    </lineage>
</organism>
<dbReference type="InterPro" id="IPR036388">
    <property type="entry name" value="WH-like_DNA-bd_sf"/>
</dbReference>
<dbReference type="EMBL" id="DF970179">
    <property type="protein sequence ID" value="GAP65949.1"/>
    <property type="molecule type" value="Genomic_DNA"/>
</dbReference>
<reference evidence="6" key="1">
    <citation type="submission" date="2015-03" db="EMBL/GenBank/DDBJ databases">
        <title>Draft genome sequence of Mizugakiibacter sediminis skMP5.</title>
        <authorList>
            <person name="Watanabe T."/>
            <person name="Kojima H."/>
            <person name="Fukui M."/>
        </authorList>
    </citation>
    <scope>NUCLEOTIDE SEQUENCE</scope>
    <source>
        <strain evidence="6">SkMP5</strain>
    </source>
</reference>
<dbReference type="GO" id="GO:0003700">
    <property type="term" value="F:DNA-binding transcription factor activity"/>
    <property type="evidence" value="ECO:0007669"/>
    <property type="project" value="InterPro"/>
</dbReference>
<evidence type="ECO:0000256" key="3">
    <source>
        <dbReference type="ARBA" id="ARBA00023125"/>
    </source>
</evidence>
<dbReference type="Proteomes" id="UP000253740">
    <property type="component" value="Unassembled WGS sequence"/>
</dbReference>
<accession>A0A0K8QM49</accession>
<dbReference type="GO" id="GO:0006351">
    <property type="term" value="P:DNA-templated transcription"/>
    <property type="evidence" value="ECO:0007669"/>
    <property type="project" value="TreeGrafter"/>
</dbReference>
<dbReference type="InterPro" id="IPR005119">
    <property type="entry name" value="LysR_subst-bd"/>
</dbReference>
<dbReference type="Gene3D" id="1.10.10.10">
    <property type="entry name" value="Winged helix-like DNA-binding domain superfamily/Winged helix DNA-binding domain"/>
    <property type="match status" value="1"/>
</dbReference>
<dbReference type="RefSeq" id="WP_062536172.1">
    <property type="nucleotide sequence ID" value="NZ_DF970179.1"/>
</dbReference>